<evidence type="ECO:0000313" key="1">
    <source>
        <dbReference type="EMBL" id="RCV39684.1"/>
    </source>
</evidence>
<organism evidence="1">
    <name type="scientific">Setaria italica</name>
    <name type="common">Foxtail millet</name>
    <name type="synonym">Panicum italicum</name>
    <dbReference type="NCBI Taxonomy" id="4555"/>
    <lineage>
        <taxon>Eukaryota</taxon>
        <taxon>Viridiplantae</taxon>
        <taxon>Streptophyta</taxon>
        <taxon>Embryophyta</taxon>
        <taxon>Tracheophyta</taxon>
        <taxon>Spermatophyta</taxon>
        <taxon>Magnoliopsida</taxon>
        <taxon>Liliopsida</taxon>
        <taxon>Poales</taxon>
        <taxon>Poaceae</taxon>
        <taxon>PACMAD clade</taxon>
        <taxon>Panicoideae</taxon>
        <taxon>Panicodae</taxon>
        <taxon>Paniceae</taxon>
        <taxon>Cenchrinae</taxon>
        <taxon>Setaria</taxon>
    </lineage>
</organism>
<sequence length="164" mass="17543">MENLLGSMDSEKQNRTESPAVFSMSLFISLFCESGVCSGRDDGAGRSWSIAASPCSVAGAHPDGQAATVAGEGSEARHGHRPQRLADEEGMKTIPRVSSIILVNGGARFVSCVWLHRWSWARGEPRSSYRGSTLHREDSSLHYSVLGALGSSTAPASHWSRGNL</sequence>
<reference evidence="1" key="2">
    <citation type="submission" date="2015-07" db="EMBL/GenBank/DDBJ databases">
        <authorList>
            <person name="Noorani M."/>
        </authorList>
    </citation>
    <scope>NUCLEOTIDE SEQUENCE</scope>
    <source>
        <strain evidence="1">Yugu1</strain>
    </source>
</reference>
<gene>
    <name evidence="1" type="ORF">SETIT_8G243600v2</name>
</gene>
<accession>A0A368SBG6</accession>
<dbReference type="AlphaFoldDB" id="A0A368SBG6"/>
<reference evidence="1" key="1">
    <citation type="journal article" date="2012" name="Nat. Biotechnol.">
        <title>Reference genome sequence of the model plant Setaria.</title>
        <authorList>
            <person name="Bennetzen J.L."/>
            <person name="Schmutz J."/>
            <person name="Wang H."/>
            <person name="Percifield R."/>
            <person name="Hawkins J."/>
            <person name="Pontaroli A.C."/>
            <person name="Estep M."/>
            <person name="Feng L."/>
            <person name="Vaughn J.N."/>
            <person name="Grimwood J."/>
            <person name="Jenkins J."/>
            <person name="Barry K."/>
            <person name="Lindquist E."/>
            <person name="Hellsten U."/>
            <person name="Deshpande S."/>
            <person name="Wang X."/>
            <person name="Wu X."/>
            <person name="Mitros T."/>
            <person name="Triplett J."/>
            <person name="Yang X."/>
            <person name="Ye C.Y."/>
            <person name="Mauro-Herrera M."/>
            <person name="Wang L."/>
            <person name="Li P."/>
            <person name="Sharma M."/>
            <person name="Sharma R."/>
            <person name="Ronald P.C."/>
            <person name="Panaud O."/>
            <person name="Kellogg E.A."/>
            <person name="Brutnell T.P."/>
            <person name="Doust A.N."/>
            <person name="Tuskan G.A."/>
            <person name="Rokhsar D."/>
            <person name="Devos K.M."/>
        </authorList>
    </citation>
    <scope>NUCLEOTIDE SEQUENCE [LARGE SCALE GENOMIC DNA]</scope>
    <source>
        <strain evidence="1">Yugu1</strain>
    </source>
</reference>
<protein>
    <submittedName>
        <fullName evidence="1">Uncharacterized protein</fullName>
    </submittedName>
</protein>
<name>A0A368SBG6_SETIT</name>
<dbReference type="EMBL" id="CM003535">
    <property type="protein sequence ID" value="RCV39684.1"/>
    <property type="molecule type" value="Genomic_DNA"/>
</dbReference>
<proteinExistence type="predicted"/>